<gene>
    <name evidence="3" type="ORF">HNR53_003394</name>
</gene>
<dbReference type="EMBL" id="JACHGK010000013">
    <property type="protein sequence ID" value="MBB6446730.1"/>
    <property type="molecule type" value="Genomic_DNA"/>
</dbReference>
<feature type="domain" description="HRDC" evidence="2">
    <location>
        <begin position="275"/>
        <end position="351"/>
    </location>
</feature>
<dbReference type="PROSITE" id="PS50967">
    <property type="entry name" value="HRDC"/>
    <property type="match status" value="1"/>
</dbReference>
<dbReference type="Pfam" id="PF08378">
    <property type="entry name" value="NERD"/>
    <property type="match status" value="1"/>
</dbReference>
<keyword evidence="3" id="KW-0067">ATP-binding</keyword>
<dbReference type="Proteomes" id="UP000531594">
    <property type="component" value="Unassembled WGS sequence"/>
</dbReference>
<proteinExistence type="predicted"/>
<dbReference type="PROSITE" id="PS50965">
    <property type="entry name" value="NERD"/>
    <property type="match status" value="1"/>
</dbReference>
<accession>A0A7X0HTS9</accession>
<protein>
    <submittedName>
        <fullName evidence="3">Superfamily II DNA helicase RecQ</fullName>
    </submittedName>
</protein>
<dbReference type="Gene3D" id="1.10.150.80">
    <property type="entry name" value="HRDC domain"/>
    <property type="match status" value="1"/>
</dbReference>
<dbReference type="GO" id="GO:0000166">
    <property type="term" value="F:nucleotide binding"/>
    <property type="evidence" value="ECO:0007669"/>
    <property type="project" value="InterPro"/>
</dbReference>
<evidence type="ECO:0000259" key="2">
    <source>
        <dbReference type="PROSITE" id="PS50967"/>
    </source>
</evidence>
<dbReference type="AlphaFoldDB" id="A0A7X0HTS9"/>
<dbReference type="Pfam" id="PF00570">
    <property type="entry name" value="HRDC"/>
    <property type="match status" value="1"/>
</dbReference>
<evidence type="ECO:0000259" key="1">
    <source>
        <dbReference type="PROSITE" id="PS50965"/>
    </source>
</evidence>
<keyword evidence="3" id="KW-0347">Helicase</keyword>
<sequence length="351" mass="40885">MEYKQVGFFKRVANALTDIEKLKTPILVKEAAESIQLIEQYKKKLEHTADEKQNKFLNNKIKLLELGLKGENRVLFELQNSFLPIHILHDVRIAHKDLKAQIDFVVLTRKFMLVIEVKNYFGNILVNEKDEFIRQVYKGNKLAFQEGFYSPIRQAERQVEVFESYMRDMGAVTRTPIKSVVVFSNNRTIINTKKASEQVKKKILRADGLVGYIKQELEKASPVHFLDNRMKEISDYIKASHFEFIDDETDSVEMKLLEETISTQNESNELMISVQTNNTDLEETLKRFRMKLATEQNVKAFHIFSNRTLEELILKQPCNLNDLQTIHGIGETKINAFGEELIGIIKNYQHR</sequence>
<organism evidence="3 4">
    <name type="scientific">Bacillus benzoevorans</name>
    <dbReference type="NCBI Taxonomy" id="1456"/>
    <lineage>
        <taxon>Bacteria</taxon>
        <taxon>Bacillati</taxon>
        <taxon>Bacillota</taxon>
        <taxon>Bacilli</taxon>
        <taxon>Bacillales</taxon>
        <taxon>Bacillaceae</taxon>
        <taxon>Bacillus</taxon>
    </lineage>
</organism>
<dbReference type="SUPFAM" id="SSF47819">
    <property type="entry name" value="HRDC-like"/>
    <property type="match status" value="1"/>
</dbReference>
<feature type="domain" description="NERD" evidence="1">
    <location>
        <begin position="66"/>
        <end position="185"/>
    </location>
</feature>
<dbReference type="GO" id="GO:0003676">
    <property type="term" value="F:nucleic acid binding"/>
    <property type="evidence" value="ECO:0007669"/>
    <property type="project" value="InterPro"/>
</dbReference>
<dbReference type="InterPro" id="IPR044876">
    <property type="entry name" value="HRDC_dom_sf"/>
</dbReference>
<keyword evidence="4" id="KW-1185">Reference proteome</keyword>
<dbReference type="InterPro" id="IPR002121">
    <property type="entry name" value="HRDC_dom"/>
</dbReference>
<keyword evidence="3" id="KW-0547">Nucleotide-binding</keyword>
<comment type="caution">
    <text evidence="3">The sequence shown here is derived from an EMBL/GenBank/DDBJ whole genome shotgun (WGS) entry which is preliminary data.</text>
</comment>
<dbReference type="GO" id="GO:0004386">
    <property type="term" value="F:helicase activity"/>
    <property type="evidence" value="ECO:0007669"/>
    <property type="project" value="UniProtKB-KW"/>
</dbReference>
<dbReference type="InterPro" id="IPR010997">
    <property type="entry name" value="HRDC-like_sf"/>
</dbReference>
<dbReference type="InterPro" id="IPR011528">
    <property type="entry name" value="NERD"/>
</dbReference>
<dbReference type="RefSeq" id="WP_184527996.1">
    <property type="nucleotide sequence ID" value="NZ_JACHGK010000013.1"/>
</dbReference>
<evidence type="ECO:0000313" key="4">
    <source>
        <dbReference type="Proteomes" id="UP000531594"/>
    </source>
</evidence>
<keyword evidence="3" id="KW-0378">Hydrolase</keyword>
<name>A0A7X0HTS9_9BACI</name>
<evidence type="ECO:0000313" key="3">
    <source>
        <dbReference type="EMBL" id="MBB6446730.1"/>
    </source>
</evidence>
<reference evidence="3 4" key="1">
    <citation type="submission" date="2020-08" db="EMBL/GenBank/DDBJ databases">
        <title>Genomic Encyclopedia of Type Strains, Phase IV (KMG-IV): sequencing the most valuable type-strain genomes for metagenomic binning, comparative biology and taxonomic classification.</title>
        <authorList>
            <person name="Goeker M."/>
        </authorList>
    </citation>
    <scope>NUCLEOTIDE SEQUENCE [LARGE SCALE GENOMIC DNA]</scope>
    <source>
        <strain evidence="3 4">DSM 5391</strain>
    </source>
</reference>